<dbReference type="EMBL" id="GBRH01160754">
    <property type="protein sequence ID" value="JAE37142.1"/>
    <property type="molecule type" value="Transcribed_RNA"/>
</dbReference>
<accession>A0A0A9HK96</accession>
<reference evidence="1" key="1">
    <citation type="submission" date="2014-09" db="EMBL/GenBank/DDBJ databases">
        <authorList>
            <person name="Magalhaes I.L.F."/>
            <person name="Oliveira U."/>
            <person name="Santos F.R."/>
            <person name="Vidigal T.H.D.A."/>
            <person name="Brescovit A.D."/>
            <person name="Santos A.J."/>
        </authorList>
    </citation>
    <scope>NUCLEOTIDE SEQUENCE</scope>
    <source>
        <tissue evidence="1">Shoot tissue taken approximately 20 cm above the soil surface</tissue>
    </source>
</reference>
<evidence type="ECO:0000313" key="1">
    <source>
        <dbReference type="EMBL" id="JAE37142.1"/>
    </source>
</evidence>
<dbReference type="AlphaFoldDB" id="A0A0A9HK96"/>
<organism evidence="1">
    <name type="scientific">Arundo donax</name>
    <name type="common">Giant reed</name>
    <name type="synonym">Donax arundinaceus</name>
    <dbReference type="NCBI Taxonomy" id="35708"/>
    <lineage>
        <taxon>Eukaryota</taxon>
        <taxon>Viridiplantae</taxon>
        <taxon>Streptophyta</taxon>
        <taxon>Embryophyta</taxon>
        <taxon>Tracheophyta</taxon>
        <taxon>Spermatophyta</taxon>
        <taxon>Magnoliopsida</taxon>
        <taxon>Liliopsida</taxon>
        <taxon>Poales</taxon>
        <taxon>Poaceae</taxon>
        <taxon>PACMAD clade</taxon>
        <taxon>Arundinoideae</taxon>
        <taxon>Arundineae</taxon>
        <taxon>Arundo</taxon>
    </lineage>
</organism>
<protein>
    <submittedName>
        <fullName evidence="1">Uncharacterized protein</fullName>
    </submittedName>
</protein>
<name>A0A0A9HK96_ARUDO</name>
<proteinExistence type="predicted"/>
<reference evidence="1" key="2">
    <citation type="journal article" date="2015" name="Data Brief">
        <title>Shoot transcriptome of the giant reed, Arundo donax.</title>
        <authorList>
            <person name="Barrero R.A."/>
            <person name="Guerrero F.D."/>
            <person name="Moolhuijzen P."/>
            <person name="Goolsby J.A."/>
            <person name="Tidwell J."/>
            <person name="Bellgard S.E."/>
            <person name="Bellgard M.I."/>
        </authorList>
    </citation>
    <scope>NUCLEOTIDE SEQUENCE</scope>
    <source>
        <tissue evidence="1">Shoot tissue taken approximately 20 cm above the soil surface</tissue>
    </source>
</reference>
<sequence length="34" mass="3717">MYSNNQIDCADLISSSRKLQNGTSPNLPINYAST</sequence>